<organism evidence="1 2">
    <name type="scientific">Gloeothece verrucosa (strain PCC 7822)</name>
    <name type="common">Cyanothece sp. (strain PCC 7822)</name>
    <dbReference type="NCBI Taxonomy" id="497965"/>
    <lineage>
        <taxon>Bacteria</taxon>
        <taxon>Bacillati</taxon>
        <taxon>Cyanobacteriota</taxon>
        <taxon>Cyanophyceae</taxon>
        <taxon>Oscillatoriophycideae</taxon>
        <taxon>Chroococcales</taxon>
        <taxon>Aphanothecaceae</taxon>
        <taxon>Gloeothece</taxon>
        <taxon>Gloeothece verrucosa</taxon>
    </lineage>
</organism>
<dbReference type="RefSeq" id="WP_013322136.1">
    <property type="nucleotide sequence ID" value="NC_014501.1"/>
</dbReference>
<sequence>MDEEWQIEFYREFDTNEPVKKFLKEANLTEGELKQLQLRLKLLKTWGLQLLRERSDILSKIKEQNNLYELRLDNTPNNPRIFLCAFTGKRLILLHGFKKKKQKTPTKEIAIAVKRLNSVIEREESENDSK</sequence>
<dbReference type="InterPro" id="IPR009241">
    <property type="entry name" value="HigB-like"/>
</dbReference>
<keyword evidence="2" id="KW-1185">Reference proteome</keyword>
<protein>
    <recommendedName>
        <fullName evidence="3">Type II toxin-antitoxin system RelE/ParE family toxin</fullName>
    </recommendedName>
</protein>
<dbReference type="HOGENOM" id="CLU_122734_6_0_3"/>
<evidence type="ECO:0008006" key="3">
    <source>
        <dbReference type="Google" id="ProtNLM"/>
    </source>
</evidence>
<dbReference type="EMBL" id="CP002198">
    <property type="protein sequence ID" value="ADN14030.1"/>
    <property type="molecule type" value="Genomic_DNA"/>
</dbReference>
<name>E0UCF9_GLOV7</name>
<gene>
    <name evidence="1" type="ordered locus">Cyan7822_2048</name>
</gene>
<dbReference type="AlphaFoldDB" id="E0UCF9"/>
<accession>E0UCF9</accession>
<evidence type="ECO:0000313" key="1">
    <source>
        <dbReference type="EMBL" id="ADN14030.1"/>
    </source>
</evidence>
<dbReference type="OrthoDB" id="573082at2"/>
<dbReference type="Proteomes" id="UP000008206">
    <property type="component" value="Chromosome"/>
</dbReference>
<dbReference type="eggNOG" id="COG4679">
    <property type="taxonomic scope" value="Bacteria"/>
</dbReference>
<dbReference type="STRING" id="497965.Cyan7822_2048"/>
<proteinExistence type="predicted"/>
<reference evidence="2" key="1">
    <citation type="journal article" date="2011" name="MBio">
        <title>Novel metabolic attributes of the genus Cyanothece, comprising a group of unicellular nitrogen-fixing Cyanobacteria.</title>
        <authorList>
            <person name="Bandyopadhyay A."/>
            <person name="Elvitigala T."/>
            <person name="Welsh E."/>
            <person name="Stockel J."/>
            <person name="Liberton M."/>
            <person name="Min H."/>
            <person name="Sherman L.A."/>
            <person name="Pakrasi H.B."/>
        </authorList>
    </citation>
    <scope>NUCLEOTIDE SEQUENCE [LARGE SCALE GENOMIC DNA]</scope>
    <source>
        <strain evidence="2">PCC 7822</strain>
    </source>
</reference>
<dbReference type="Pfam" id="PF05973">
    <property type="entry name" value="Gp49"/>
    <property type="match status" value="1"/>
</dbReference>
<evidence type="ECO:0000313" key="2">
    <source>
        <dbReference type="Proteomes" id="UP000008206"/>
    </source>
</evidence>
<dbReference type="KEGG" id="cyj:Cyan7822_2048"/>